<dbReference type="AlphaFoldDB" id="A0A124SGQ9"/>
<dbReference type="EMBL" id="LEKV01001514">
    <property type="protein sequence ID" value="KVI07183.1"/>
    <property type="molecule type" value="Genomic_DNA"/>
</dbReference>
<evidence type="ECO:0000256" key="4">
    <source>
        <dbReference type="ARBA" id="ARBA00022723"/>
    </source>
</evidence>
<sequence>MEITRFLMGNGLFSSLFLLLTPLVFVVVFFFTKKYSRSAKNLPPGPPPWPIIGNLHQIGESPQVSMAIFAQQHGPLISLHLGTQLLVVASSPEAAAGILKTQDRFLSSRAIPNAYDHAYSSFYFIWSTNCGEHWKSLRTLCRNDMFSVKALQAQSRLRQEKLDQMLGFLRGKKNQVVNIGDVVFTTMFNTMSQVIFAKDFLGYGDEHGTVGGLKWKLSTLLKYVTRPNISDFYPIFRRFDLQGLRKENFKNTQEVYSFWEGMVEERRAKMKSSKMVIEEEEEKLFLDRTDTTSSTIEWTMAELLKNKEAMSKVRQELKYNTNSNITHEFEFSKLPYLNACIKETLRLHPPAPFLIPRRAVETCEVMNYTIPQNTQIFINVWAIARDPRVWEDPLSYKPERFLGLNLDFKGQDFEYIPFGAGRRMCPGLPSGIKSVQSILASLIHEFDWVLPNDEDPSKLDMKEKFGMNNGRDSPNIVMEITHFLMGNGLFSSLFLLLTPLVVVVFFIIKKYSGSAKNLPPGPPPWPIIGNIHQIGESPQVSMAMFAQQYGPLISLHLGTQLLVVASSPEAAIGILKSHDHLLSCRSIPDAIDHGLAPFFFVWSTDCGQHWKSLRTLSRNEMFSVKALQAQSGLRHKKVDQMLGFLHGKKGQVVNIGDLVFTTTFNTLSNVFFGKDFLDFGDEHGIAGGLKEKLNTLLAYGVRPNISDFFPIFKRWDLQGLRKRHMKGMREVFSIWEHLIDERRAKYSSSMTVVEDKDKSFLDRLLESGFTNDQINICAIDLFIAGTDTTSSTVEWAMAELLKNKEAMNKLQEELKHKSDSNMITESHLSKFPYLNACIKETLRLHPPAPLLIPRHASETCEVMNYTIPQNTKIFVNVWTIGRDPKIWEDPLSFKPERFLGSSLDFKGQDFEFIPFGAGRRMCPGTQYGIKSVQSILASLIHQFDWVLPNDDDPTKLDMNEKFGVTLQREKPLQLIVKDSK</sequence>
<keyword evidence="3 8" id="KW-0349">Heme</keyword>
<keyword evidence="9" id="KW-1133">Transmembrane helix</keyword>
<evidence type="ECO:0000256" key="3">
    <source>
        <dbReference type="ARBA" id="ARBA00022617"/>
    </source>
</evidence>
<gene>
    <name evidence="10" type="ORF">Ccrd_014460</name>
</gene>
<name>A0A124SGQ9_CYNCS</name>
<dbReference type="InterPro" id="IPR002401">
    <property type="entry name" value="Cyt_P450_E_grp-I"/>
</dbReference>
<evidence type="ECO:0000256" key="2">
    <source>
        <dbReference type="ARBA" id="ARBA00010617"/>
    </source>
</evidence>
<comment type="caution">
    <text evidence="10">The sequence shown here is derived from an EMBL/GenBank/DDBJ whole genome shotgun (WGS) entry which is preliminary data.</text>
</comment>
<dbReference type="GO" id="GO:0004497">
    <property type="term" value="F:monooxygenase activity"/>
    <property type="evidence" value="ECO:0007669"/>
    <property type="project" value="UniProtKB-KW"/>
</dbReference>
<keyword evidence="4 8" id="KW-0479">Metal-binding</keyword>
<evidence type="ECO:0000256" key="9">
    <source>
        <dbReference type="SAM" id="Phobius"/>
    </source>
</evidence>
<protein>
    <submittedName>
        <fullName evidence="10">Cytochrome P450</fullName>
    </submittedName>
</protein>
<evidence type="ECO:0000256" key="6">
    <source>
        <dbReference type="ARBA" id="ARBA00023004"/>
    </source>
</evidence>
<dbReference type="GO" id="GO:0005506">
    <property type="term" value="F:iron ion binding"/>
    <property type="evidence" value="ECO:0007669"/>
    <property type="project" value="InterPro"/>
</dbReference>
<dbReference type="SUPFAM" id="SSF48264">
    <property type="entry name" value="Cytochrome P450"/>
    <property type="match status" value="2"/>
</dbReference>
<feature type="binding site" description="axial binding residue" evidence="8">
    <location>
        <position position="922"/>
    </location>
    <ligand>
        <name>heme</name>
        <dbReference type="ChEBI" id="CHEBI:30413"/>
    </ligand>
    <ligandPart>
        <name>Fe</name>
        <dbReference type="ChEBI" id="CHEBI:18248"/>
    </ligandPart>
</feature>
<dbReference type="InterPro" id="IPR036396">
    <property type="entry name" value="Cyt_P450_sf"/>
</dbReference>
<comment type="similarity">
    <text evidence="2">Belongs to the cytochrome P450 family.</text>
</comment>
<dbReference type="GO" id="GO:0016705">
    <property type="term" value="F:oxidoreductase activity, acting on paired donors, with incorporation or reduction of molecular oxygen"/>
    <property type="evidence" value="ECO:0007669"/>
    <property type="project" value="InterPro"/>
</dbReference>
<accession>A0A124SGQ9</accession>
<evidence type="ECO:0000256" key="1">
    <source>
        <dbReference type="ARBA" id="ARBA00001971"/>
    </source>
</evidence>
<reference evidence="10 11" key="1">
    <citation type="journal article" date="2016" name="Sci. Rep.">
        <title>The genome sequence of the outbreeding globe artichoke constructed de novo incorporating a phase-aware low-pass sequencing strategy of F1 progeny.</title>
        <authorList>
            <person name="Scaglione D."/>
            <person name="Reyes-Chin-Wo S."/>
            <person name="Acquadro A."/>
            <person name="Froenicke L."/>
            <person name="Portis E."/>
            <person name="Beitel C."/>
            <person name="Tirone M."/>
            <person name="Mauro R."/>
            <person name="Lo Monaco A."/>
            <person name="Mauromicale G."/>
            <person name="Faccioli P."/>
            <person name="Cattivelli L."/>
            <person name="Rieseberg L."/>
            <person name="Michelmore R."/>
            <person name="Lanteri S."/>
        </authorList>
    </citation>
    <scope>NUCLEOTIDE SEQUENCE [LARGE SCALE GENOMIC DNA]</scope>
    <source>
        <strain evidence="10">2C</strain>
    </source>
</reference>
<keyword evidence="6 8" id="KW-0408">Iron</keyword>
<keyword evidence="9" id="KW-0472">Membrane</keyword>
<keyword evidence="7" id="KW-0503">Monooxygenase</keyword>
<proteinExistence type="inferred from homology"/>
<keyword evidence="11" id="KW-1185">Reference proteome</keyword>
<evidence type="ECO:0000256" key="8">
    <source>
        <dbReference type="PIRSR" id="PIRSR602401-1"/>
    </source>
</evidence>
<evidence type="ECO:0000256" key="7">
    <source>
        <dbReference type="ARBA" id="ARBA00023033"/>
    </source>
</evidence>
<keyword evidence="9" id="KW-0812">Transmembrane</keyword>
<evidence type="ECO:0000313" key="11">
    <source>
        <dbReference type="Proteomes" id="UP000243975"/>
    </source>
</evidence>
<dbReference type="CDD" id="cd11073">
    <property type="entry name" value="CYP76-like"/>
    <property type="match status" value="1"/>
</dbReference>
<comment type="cofactor">
    <cofactor evidence="1 8">
        <name>heme</name>
        <dbReference type="ChEBI" id="CHEBI:30413"/>
    </cofactor>
</comment>
<dbReference type="PROSITE" id="PS00086">
    <property type="entry name" value="CYTOCHROME_P450"/>
    <property type="match status" value="2"/>
</dbReference>
<dbReference type="Gramene" id="KVI07183">
    <property type="protein sequence ID" value="KVI07183"/>
    <property type="gene ID" value="Ccrd_014460"/>
</dbReference>
<dbReference type="PANTHER" id="PTHR47950">
    <property type="entry name" value="CYTOCHROME P450, FAMILY 76, SUBFAMILY C, POLYPEPTIDE 5-RELATED"/>
    <property type="match status" value="1"/>
</dbReference>
<dbReference type="InterPro" id="IPR017972">
    <property type="entry name" value="Cyt_P450_CS"/>
</dbReference>
<keyword evidence="5" id="KW-0560">Oxidoreductase</keyword>
<dbReference type="Pfam" id="PF00067">
    <property type="entry name" value="p450"/>
    <property type="match status" value="3"/>
</dbReference>
<dbReference type="FunFam" id="1.10.630.10:FF:000007">
    <property type="entry name" value="Cytochrome P450 76C4"/>
    <property type="match status" value="1"/>
</dbReference>
<feature type="transmembrane region" description="Helical" evidence="9">
    <location>
        <begin position="12"/>
        <end position="31"/>
    </location>
</feature>
<feature type="transmembrane region" description="Helical" evidence="9">
    <location>
        <begin position="488"/>
        <end position="508"/>
    </location>
</feature>
<dbReference type="Proteomes" id="UP000243975">
    <property type="component" value="Unassembled WGS sequence"/>
</dbReference>
<dbReference type="FunFam" id="1.10.630.10:FF:000126">
    <property type="entry name" value="Predicted protein"/>
    <property type="match status" value="1"/>
</dbReference>
<organism evidence="10 11">
    <name type="scientific">Cynara cardunculus var. scolymus</name>
    <name type="common">Globe artichoke</name>
    <name type="synonym">Cynara scolymus</name>
    <dbReference type="NCBI Taxonomy" id="59895"/>
    <lineage>
        <taxon>Eukaryota</taxon>
        <taxon>Viridiplantae</taxon>
        <taxon>Streptophyta</taxon>
        <taxon>Embryophyta</taxon>
        <taxon>Tracheophyta</taxon>
        <taxon>Spermatophyta</taxon>
        <taxon>Magnoliopsida</taxon>
        <taxon>eudicotyledons</taxon>
        <taxon>Gunneridae</taxon>
        <taxon>Pentapetalae</taxon>
        <taxon>asterids</taxon>
        <taxon>campanulids</taxon>
        <taxon>Asterales</taxon>
        <taxon>Asteraceae</taxon>
        <taxon>Carduoideae</taxon>
        <taxon>Cardueae</taxon>
        <taxon>Carduinae</taxon>
        <taxon>Cynara</taxon>
    </lineage>
</organism>
<evidence type="ECO:0000256" key="5">
    <source>
        <dbReference type="ARBA" id="ARBA00023002"/>
    </source>
</evidence>
<dbReference type="PANTHER" id="PTHR47950:SF49">
    <property type="entry name" value="CYTOCHROME P450"/>
    <property type="match status" value="1"/>
</dbReference>
<dbReference type="PRINTS" id="PR00463">
    <property type="entry name" value="EP450I"/>
</dbReference>
<dbReference type="Gene3D" id="1.10.630.10">
    <property type="entry name" value="Cytochrome P450"/>
    <property type="match status" value="2"/>
</dbReference>
<dbReference type="PRINTS" id="PR00385">
    <property type="entry name" value="P450"/>
</dbReference>
<dbReference type="GO" id="GO:0020037">
    <property type="term" value="F:heme binding"/>
    <property type="evidence" value="ECO:0007669"/>
    <property type="project" value="InterPro"/>
</dbReference>
<dbReference type="InterPro" id="IPR001128">
    <property type="entry name" value="Cyt_P450"/>
</dbReference>
<evidence type="ECO:0000313" key="10">
    <source>
        <dbReference type="EMBL" id="KVI07183.1"/>
    </source>
</evidence>